<dbReference type="AlphaFoldDB" id="A0A1Y6C4N6"/>
<dbReference type="GO" id="GO:0016787">
    <property type="term" value="F:hydrolase activity"/>
    <property type="evidence" value="ECO:0007669"/>
    <property type="project" value="UniProtKB-KW"/>
</dbReference>
<dbReference type="OrthoDB" id="9771229at2"/>
<dbReference type="Proteomes" id="UP000192907">
    <property type="component" value="Unassembled WGS sequence"/>
</dbReference>
<organism evidence="8 9">
    <name type="scientific">Pseudobacteriovorax antillogorgiicola</name>
    <dbReference type="NCBI Taxonomy" id="1513793"/>
    <lineage>
        <taxon>Bacteria</taxon>
        <taxon>Pseudomonadati</taxon>
        <taxon>Bdellovibrionota</taxon>
        <taxon>Oligoflexia</taxon>
        <taxon>Oligoflexales</taxon>
        <taxon>Pseudobacteriovoracaceae</taxon>
        <taxon>Pseudobacteriovorax</taxon>
    </lineage>
</organism>
<evidence type="ECO:0000313" key="8">
    <source>
        <dbReference type="EMBL" id="SMF33982.1"/>
    </source>
</evidence>
<dbReference type="InterPro" id="IPR013527">
    <property type="entry name" value="YicC-like_N"/>
</dbReference>
<proteinExistence type="inferred from homology"/>
<keyword evidence="3" id="KW-0255">Endonuclease</keyword>
<keyword evidence="2" id="KW-0540">Nuclease</keyword>
<gene>
    <name evidence="8" type="ORF">SAMN06296036_110117</name>
</gene>
<dbReference type="NCBIfam" id="TIGR00255">
    <property type="entry name" value="YicC/YloC family endoribonuclease"/>
    <property type="match status" value="1"/>
</dbReference>
<dbReference type="Pfam" id="PF03755">
    <property type="entry name" value="YicC-like_N"/>
    <property type="match status" value="1"/>
</dbReference>
<accession>A0A1Y6C4N6</accession>
<protein>
    <submittedName>
        <fullName evidence="8">TIGR00255 family protein</fullName>
    </submittedName>
</protein>
<dbReference type="STRING" id="1513793.SAMN06296036_110117"/>
<sequence length="306" mass="34355">MPLKSMTAFGSGEHDTPEFQYRCEVKTLNSRFIDINVRLPRSLSALESIIISEVKNSLKRGKVDISFDLTPVNSAARLPKLNEDAVHHYESLGSRVQEIAQGYPKELSVYEILRLDGALESYARENADDLIALHKPAMLESLRAALAKVIAARESEGAALKPSLTELVKQVTSNREAVAQHTDTIREHLFDNYKKKVEGFLEKLGDVGTRVQDAMPEDRLLAEVAVMADKADIAEEITRLSAHEVEFAKTLDSHDDVGRKLDFLCQEMHREVNTISNKVSQLEIAKHTLGMKQAIERLRQQIQNIE</sequence>
<evidence type="ECO:0000256" key="5">
    <source>
        <dbReference type="ARBA" id="ARBA00035648"/>
    </source>
</evidence>
<evidence type="ECO:0000256" key="2">
    <source>
        <dbReference type="ARBA" id="ARBA00022722"/>
    </source>
</evidence>
<dbReference type="Pfam" id="PF08340">
    <property type="entry name" value="YicC-like_C"/>
    <property type="match status" value="1"/>
</dbReference>
<evidence type="ECO:0000256" key="4">
    <source>
        <dbReference type="ARBA" id="ARBA00022801"/>
    </source>
</evidence>
<keyword evidence="9" id="KW-1185">Reference proteome</keyword>
<dbReference type="EMBL" id="FWZT01000010">
    <property type="protein sequence ID" value="SMF33982.1"/>
    <property type="molecule type" value="Genomic_DNA"/>
</dbReference>
<feature type="domain" description="Endoribonuclease YicC-like C-terminal" evidence="7">
    <location>
        <begin position="191"/>
        <end position="306"/>
    </location>
</feature>
<evidence type="ECO:0000259" key="6">
    <source>
        <dbReference type="Pfam" id="PF03755"/>
    </source>
</evidence>
<evidence type="ECO:0000313" key="9">
    <source>
        <dbReference type="Proteomes" id="UP000192907"/>
    </source>
</evidence>
<dbReference type="PANTHER" id="PTHR30636:SF3">
    <property type="entry name" value="UPF0701 PROTEIN YICC"/>
    <property type="match status" value="1"/>
</dbReference>
<dbReference type="InterPro" id="IPR005229">
    <property type="entry name" value="YicC/YloC-like"/>
</dbReference>
<evidence type="ECO:0000259" key="7">
    <source>
        <dbReference type="Pfam" id="PF08340"/>
    </source>
</evidence>
<feature type="domain" description="Endoribonuclease YicC-like N-terminal" evidence="6">
    <location>
        <begin position="3"/>
        <end position="161"/>
    </location>
</feature>
<dbReference type="RefSeq" id="WP_132320864.1">
    <property type="nucleotide sequence ID" value="NZ_FWZT01000010.1"/>
</dbReference>
<keyword evidence="4" id="KW-0378">Hydrolase</keyword>
<dbReference type="GO" id="GO:0004521">
    <property type="term" value="F:RNA endonuclease activity"/>
    <property type="evidence" value="ECO:0007669"/>
    <property type="project" value="InterPro"/>
</dbReference>
<dbReference type="PANTHER" id="PTHR30636">
    <property type="entry name" value="UPF0701 PROTEIN YICC"/>
    <property type="match status" value="1"/>
</dbReference>
<dbReference type="InterPro" id="IPR013551">
    <property type="entry name" value="YicC-like_C"/>
</dbReference>
<evidence type="ECO:0000256" key="1">
    <source>
        <dbReference type="ARBA" id="ARBA00001968"/>
    </source>
</evidence>
<reference evidence="9" key="1">
    <citation type="submission" date="2017-04" db="EMBL/GenBank/DDBJ databases">
        <authorList>
            <person name="Varghese N."/>
            <person name="Submissions S."/>
        </authorList>
    </citation>
    <scope>NUCLEOTIDE SEQUENCE [LARGE SCALE GENOMIC DNA]</scope>
    <source>
        <strain evidence="9">RKEM611</strain>
    </source>
</reference>
<comment type="similarity">
    <text evidence="5">Belongs to the YicC/YloC family.</text>
</comment>
<comment type="cofactor">
    <cofactor evidence="1">
        <name>a divalent metal cation</name>
        <dbReference type="ChEBI" id="CHEBI:60240"/>
    </cofactor>
</comment>
<name>A0A1Y6C4N6_9BACT</name>
<evidence type="ECO:0000256" key="3">
    <source>
        <dbReference type="ARBA" id="ARBA00022759"/>
    </source>
</evidence>